<name>A0ABN5AFR2_9BACI</name>
<proteinExistence type="predicted"/>
<keyword evidence="1" id="KW-1133">Transmembrane helix</keyword>
<keyword evidence="1" id="KW-0812">Transmembrane</keyword>
<keyword evidence="3" id="KW-1185">Reference proteome</keyword>
<evidence type="ECO:0000313" key="2">
    <source>
        <dbReference type="EMBL" id="ASB88982.1"/>
    </source>
</evidence>
<organism evidence="2 3">
    <name type="scientific">Bacillus sonorensis</name>
    <dbReference type="NCBI Taxonomy" id="119858"/>
    <lineage>
        <taxon>Bacteria</taxon>
        <taxon>Bacillati</taxon>
        <taxon>Bacillota</taxon>
        <taxon>Bacilli</taxon>
        <taxon>Bacillales</taxon>
        <taxon>Bacillaceae</taxon>
        <taxon>Bacillus</taxon>
    </lineage>
</organism>
<evidence type="ECO:0000256" key="1">
    <source>
        <dbReference type="SAM" id="Phobius"/>
    </source>
</evidence>
<dbReference type="Proteomes" id="UP000196877">
    <property type="component" value="Chromosome"/>
</dbReference>
<sequence length="66" mass="7538">MKDSSPIHTLIHTHGQDRGLGLGHVRRFFLTHTFIFSFLTRIILTILTIRGKNEGFPAARKASFLF</sequence>
<feature type="transmembrane region" description="Helical" evidence="1">
    <location>
        <begin position="28"/>
        <end position="49"/>
    </location>
</feature>
<dbReference type="EMBL" id="CP021920">
    <property type="protein sequence ID" value="ASB88982.1"/>
    <property type="molecule type" value="Genomic_DNA"/>
</dbReference>
<evidence type="ECO:0000313" key="3">
    <source>
        <dbReference type="Proteomes" id="UP000196877"/>
    </source>
</evidence>
<gene>
    <name evidence="2" type="ORF">S101395_02475</name>
</gene>
<reference evidence="2 3" key="1">
    <citation type="submission" date="2017-06" db="EMBL/GenBank/DDBJ databases">
        <title>Genome sequence of Bacillus sonorensis strain SRCM101395.</title>
        <authorList>
            <person name="Cho S.H."/>
        </authorList>
    </citation>
    <scope>NUCLEOTIDE SEQUENCE [LARGE SCALE GENOMIC DNA]</scope>
    <source>
        <strain evidence="2 3">SRCM101395</strain>
    </source>
</reference>
<accession>A0ABN5AFR2</accession>
<protein>
    <submittedName>
        <fullName evidence="2">Uncharacterized protein</fullName>
    </submittedName>
</protein>
<keyword evidence="1" id="KW-0472">Membrane</keyword>